<organism evidence="1 2">
    <name type="scientific">Podospora aff. communis PSN243</name>
    <dbReference type="NCBI Taxonomy" id="3040156"/>
    <lineage>
        <taxon>Eukaryota</taxon>
        <taxon>Fungi</taxon>
        <taxon>Dikarya</taxon>
        <taxon>Ascomycota</taxon>
        <taxon>Pezizomycotina</taxon>
        <taxon>Sordariomycetes</taxon>
        <taxon>Sordariomycetidae</taxon>
        <taxon>Sordariales</taxon>
        <taxon>Podosporaceae</taxon>
        <taxon>Podospora</taxon>
    </lineage>
</organism>
<evidence type="ECO:0000313" key="2">
    <source>
        <dbReference type="Proteomes" id="UP001321760"/>
    </source>
</evidence>
<dbReference type="AlphaFoldDB" id="A0AAV9GY70"/>
<reference evidence="1" key="1">
    <citation type="journal article" date="2023" name="Mol. Phylogenet. Evol.">
        <title>Genome-scale phylogeny and comparative genomics of the fungal order Sordariales.</title>
        <authorList>
            <person name="Hensen N."/>
            <person name="Bonometti L."/>
            <person name="Westerberg I."/>
            <person name="Brannstrom I.O."/>
            <person name="Guillou S."/>
            <person name="Cros-Aarteil S."/>
            <person name="Calhoun S."/>
            <person name="Haridas S."/>
            <person name="Kuo A."/>
            <person name="Mondo S."/>
            <person name="Pangilinan J."/>
            <person name="Riley R."/>
            <person name="LaButti K."/>
            <person name="Andreopoulos B."/>
            <person name="Lipzen A."/>
            <person name="Chen C."/>
            <person name="Yan M."/>
            <person name="Daum C."/>
            <person name="Ng V."/>
            <person name="Clum A."/>
            <person name="Steindorff A."/>
            <person name="Ohm R.A."/>
            <person name="Martin F."/>
            <person name="Silar P."/>
            <person name="Natvig D.O."/>
            <person name="Lalanne C."/>
            <person name="Gautier V."/>
            <person name="Ament-Velasquez S.L."/>
            <person name="Kruys A."/>
            <person name="Hutchinson M.I."/>
            <person name="Powell A.J."/>
            <person name="Barry K."/>
            <person name="Miller A.N."/>
            <person name="Grigoriev I.V."/>
            <person name="Debuchy R."/>
            <person name="Gladieux P."/>
            <person name="Hiltunen Thoren M."/>
            <person name="Johannesson H."/>
        </authorList>
    </citation>
    <scope>NUCLEOTIDE SEQUENCE</scope>
    <source>
        <strain evidence="1">PSN243</strain>
    </source>
</reference>
<reference evidence="1" key="2">
    <citation type="submission" date="2023-05" db="EMBL/GenBank/DDBJ databases">
        <authorList>
            <consortium name="Lawrence Berkeley National Laboratory"/>
            <person name="Steindorff A."/>
            <person name="Hensen N."/>
            <person name="Bonometti L."/>
            <person name="Westerberg I."/>
            <person name="Brannstrom I.O."/>
            <person name="Guillou S."/>
            <person name="Cros-Aarteil S."/>
            <person name="Calhoun S."/>
            <person name="Haridas S."/>
            <person name="Kuo A."/>
            <person name="Mondo S."/>
            <person name="Pangilinan J."/>
            <person name="Riley R."/>
            <person name="Labutti K."/>
            <person name="Andreopoulos B."/>
            <person name="Lipzen A."/>
            <person name="Chen C."/>
            <person name="Yanf M."/>
            <person name="Daum C."/>
            <person name="Ng V."/>
            <person name="Clum A."/>
            <person name="Ohm R."/>
            <person name="Martin F."/>
            <person name="Silar P."/>
            <person name="Natvig D."/>
            <person name="Lalanne C."/>
            <person name="Gautier V."/>
            <person name="Ament-Velasquez S.L."/>
            <person name="Kruys A."/>
            <person name="Hutchinson M.I."/>
            <person name="Powell A.J."/>
            <person name="Barry K."/>
            <person name="Miller A.N."/>
            <person name="Grigoriev I.V."/>
            <person name="Debuchy R."/>
            <person name="Gladieux P."/>
            <person name="Thoren M.H."/>
            <person name="Johannesson H."/>
        </authorList>
    </citation>
    <scope>NUCLEOTIDE SEQUENCE</scope>
    <source>
        <strain evidence="1">PSN243</strain>
    </source>
</reference>
<gene>
    <name evidence="1" type="ORF">QBC34DRAFT_56731</name>
</gene>
<dbReference type="Proteomes" id="UP001321760">
    <property type="component" value="Unassembled WGS sequence"/>
</dbReference>
<comment type="caution">
    <text evidence="1">The sequence shown here is derived from an EMBL/GenBank/DDBJ whole genome shotgun (WGS) entry which is preliminary data.</text>
</comment>
<evidence type="ECO:0000313" key="1">
    <source>
        <dbReference type="EMBL" id="KAK4451491.1"/>
    </source>
</evidence>
<dbReference type="EMBL" id="MU865928">
    <property type="protein sequence ID" value="KAK4451491.1"/>
    <property type="molecule type" value="Genomic_DNA"/>
</dbReference>
<name>A0AAV9GY70_9PEZI</name>
<sequence>MCRFSPPTSYCRFPHGAGQISWCLYYCYGAKALLPGSAGWCGKGVGGDLGSMANSGDFCFFYYSLGFHQFGQPTHATTPTCQAFPLYEFSLYKTLTTRYGDYGKGSGNGRPVTRDHSAQQQAQLCIWLPQAFYFLKTFLDGISIGMDWIMDSGTTVASYTHMSDDGFFCHETHITTLFLQTGHTRHISRACFARHEDGKIWPGGKIGLEAVADLFARERVKPRITRPTQHPNPKTLA</sequence>
<proteinExistence type="predicted"/>
<protein>
    <submittedName>
        <fullName evidence="1">Uncharacterized protein</fullName>
    </submittedName>
</protein>
<accession>A0AAV9GY70</accession>
<keyword evidence="2" id="KW-1185">Reference proteome</keyword>